<feature type="transmembrane region" description="Helical" evidence="1">
    <location>
        <begin position="39"/>
        <end position="63"/>
    </location>
</feature>
<dbReference type="Pfam" id="PF20128">
    <property type="entry name" value="DUF6518"/>
    <property type="match status" value="1"/>
</dbReference>
<accession>A0A2T0QX89</accession>
<keyword evidence="3" id="KW-1185">Reference proteome</keyword>
<keyword evidence="1" id="KW-0812">Transmembrane</keyword>
<sequence length="206" mass="20514">MTPATLSRPRSTAARATASVGVCTAGFVLGGATSFAQGFLPSAVASFANSSSGWTLVTVLLVAAARVGPALSAVLGAASFVLLTVGYSAASALRGLTYDPTLFAVVGLVVGPVVGLATAWLRTRDVRAALGTAALAGIGLGEAAYGLTAVAASTSPVYWVLMGCAAVTLLVSTARRVRSRRDAVLAVVLTVVVAGAFLLAYQGLLN</sequence>
<dbReference type="Proteomes" id="UP000238083">
    <property type="component" value="Unassembled WGS sequence"/>
</dbReference>
<evidence type="ECO:0000313" key="2">
    <source>
        <dbReference type="EMBL" id="PRY10470.1"/>
    </source>
</evidence>
<keyword evidence="1" id="KW-0472">Membrane</keyword>
<reference evidence="2 3" key="1">
    <citation type="submission" date="2018-03" db="EMBL/GenBank/DDBJ databases">
        <title>Genomic Encyclopedia of Archaeal and Bacterial Type Strains, Phase II (KMG-II): from individual species to whole genera.</title>
        <authorList>
            <person name="Goeker M."/>
        </authorList>
    </citation>
    <scope>NUCLEOTIDE SEQUENCE [LARGE SCALE GENOMIC DNA]</scope>
    <source>
        <strain evidence="2 3">DSM 19711</strain>
    </source>
</reference>
<feature type="transmembrane region" description="Helical" evidence="1">
    <location>
        <begin position="70"/>
        <end position="90"/>
    </location>
</feature>
<evidence type="ECO:0000313" key="3">
    <source>
        <dbReference type="Proteomes" id="UP000238083"/>
    </source>
</evidence>
<gene>
    <name evidence="2" type="ORF">CLV37_11623</name>
</gene>
<name>A0A2T0QX89_9ACTN</name>
<proteinExistence type="predicted"/>
<comment type="caution">
    <text evidence="2">The sequence shown here is derived from an EMBL/GenBank/DDBJ whole genome shotgun (WGS) entry which is preliminary data.</text>
</comment>
<dbReference type="InterPro" id="IPR045393">
    <property type="entry name" value="DUF6518"/>
</dbReference>
<evidence type="ECO:0000256" key="1">
    <source>
        <dbReference type="SAM" id="Phobius"/>
    </source>
</evidence>
<feature type="transmembrane region" description="Helical" evidence="1">
    <location>
        <begin position="12"/>
        <end position="33"/>
    </location>
</feature>
<dbReference type="EMBL" id="PVZF01000016">
    <property type="protein sequence ID" value="PRY10470.1"/>
    <property type="molecule type" value="Genomic_DNA"/>
</dbReference>
<feature type="transmembrane region" description="Helical" evidence="1">
    <location>
        <begin position="183"/>
        <end position="204"/>
    </location>
</feature>
<organism evidence="2 3">
    <name type="scientific">Kineococcus rhizosphaerae</name>
    <dbReference type="NCBI Taxonomy" id="559628"/>
    <lineage>
        <taxon>Bacteria</taxon>
        <taxon>Bacillati</taxon>
        <taxon>Actinomycetota</taxon>
        <taxon>Actinomycetes</taxon>
        <taxon>Kineosporiales</taxon>
        <taxon>Kineosporiaceae</taxon>
        <taxon>Kineococcus</taxon>
    </lineage>
</organism>
<feature type="transmembrane region" description="Helical" evidence="1">
    <location>
        <begin position="102"/>
        <end position="121"/>
    </location>
</feature>
<protein>
    <submittedName>
        <fullName evidence="2">Uncharacterized protein</fullName>
    </submittedName>
</protein>
<feature type="transmembrane region" description="Helical" evidence="1">
    <location>
        <begin position="157"/>
        <end position="174"/>
    </location>
</feature>
<dbReference type="RefSeq" id="WP_211298900.1">
    <property type="nucleotide sequence ID" value="NZ_PVZF01000016.1"/>
</dbReference>
<feature type="transmembrane region" description="Helical" evidence="1">
    <location>
        <begin position="128"/>
        <end position="151"/>
    </location>
</feature>
<dbReference type="AlphaFoldDB" id="A0A2T0QX89"/>
<keyword evidence="1" id="KW-1133">Transmembrane helix</keyword>